<evidence type="ECO:0000256" key="1">
    <source>
        <dbReference type="SAM" id="MobiDB-lite"/>
    </source>
</evidence>
<protein>
    <submittedName>
        <fullName evidence="2">Uncharacterized protein</fullName>
    </submittedName>
</protein>
<gene>
    <name evidence="2" type="ORF">ICC18_00095</name>
</gene>
<proteinExistence type="predicted"/>
<dbReference type="EMBL" id="JACVVD010000001">
    <property type="protein sequence ID" value="MBD0378522.1"/>
    <property type="molecule type" value="Genomic_DNA"/>
</dbReference>
<name>A0A926QHQ7_9BACL</name>
<accession>A0A926QHQ7</accession>
<keyword evidence="3" id="KW-1185">Reference proteome</keyword>
<sequence>MTGCIQMNNTAGSTSKERGPASTQSASAAGKSNVNVESEFATLKCVVLSQSEFFFPTQEMEQAASDNNVGNSQSAGIFPEFGNLTAEESQ</sequence>
<reference evidence="2" key="1">
    <citation type="submission" date="2020-09" db="EMBL/GenBank/DDBJ databases">
        <title>Draft Genome Sequence of Paenibacillus sp. WST5.</title>
        <authorList>
            <person name="Bao Z."/>
        </authorList>
    </citation>
    <scope>NUCLEOTIDE SEQUENCE</scope>
    <source>
        <strain evidence="2">WST5</strain>
    </source>
</reference>
<feature type="region of interest" description="Disordered" evidence="1">
    <location>
        <begin position="64"/>
        <end position="90"/>
    </location>
</feature>
<organism evidence="2 3">
    <name type="scientific">Paenibacillus sedimenti</name>
    <dbReference type="NCBI Taxonomy" id="2770274"/>
    <lineage>
        <taxon>Bacteria</taxon>
        <taxon>Bacillati</taxon>
        <taxon>Bacillota</taxon>
        <taxon>Bacilli</taxon>
        <taxon>Bacillales</taxon>
        <taxon>Paenibacillaceae</taxon>
        <taxon>Paenibacillus</taxon>
    </lineage>
</organism>
<dbReference type="AlphaFoldDB" id="A0A926QHQ7"/>
<comment type="caution">
    <text evidence="2">The sequence shown here is derived from an EMBL/GenBank/DDBJ whole genome shotgun (WGS) entry which is preliminary data.</text>
</comment>
<feature type="region of interest" description="Disordered" evidence="1">
    <location>
        <begin position="1"/>
        <end position="34"/>
    </location>
</feature>
<feature type="compositionally biased region" description="Polar residues" evidence="1">
    <location>
        <begin position="21"/>
        <end position="34"/>
    </location>
</feature>
<evidence type="ECO:0000313" key="2">
    <source>
        <dbReference type="EMBL" id="MBD0378522.1"/>
    </source>
</evidence>
<feature type="compositionally biased region" description="Polar residues" evidence="1">
    <location>
        <begin position="64"/>
        <end position="75"/>
    </location>
</feature>
<evidence type="ECO:0000313" key="3">
    <source>
        <dbReference type="Proteomes" id="UP000650466"/>
    </source>
</evidence>
<dbReference type="Proteomes" id="UP000650466">
    <property type="component" value="Unassembled WGS sequence"/>
</dbReference>
<feature type="compositionally biased region" description="Polar residues" evidence="1">
    <location>
        <begin position="1"/>
        <end position="14"/>
    </location>
</feature>